<protein>
    <submittedName>
        <fullName evidence="2">Uncharacterized protein</fullName>
    </submittedName>
</protein>
<dbReference type="EMBL" id="GBXM01043879">
    <property type="protein sequence ID" value="JAH64698.1"/>
    <property type="molecule type" value="Transcribed_RNA"/>
</dbReference>
<name>A0A0E9UI78_ANGAN</name>
<reference evidence="2" key="1">
    <citation type="submission" date="2014-11" db="EMBL/GenBank/DDBJ databases">
        <authorList>
            <person name="Amaro Gonzalez C."/>
        </authorList>
    </citation>
    <scope>NUCLEOTIDE SEQUENCE</scope>
</reference>
<sequence length="28" mass="2864">MLFNNVETDTGNSGKTAIGSASHSPVTQ</sequence>
<organism evidence="2">
    <name type="scientific">Anguilla anguilla</name>
    <name type="common">European freshwater eel</name>
    <name type="synonym">Muraena anguilla</name>
    <dbReference type="NCBI Taxonomy" id="7936"/>
    <lineage>
        <taxon>Eukaryota</taxon>
        <taxon>Metazoa</taxon>
        <taxon>Chordata</taxon>
        <taxon>Craniata</taxon>
        <taxon>Vertebrata</taxon>
        <taxon>Euteleostomi</taxon>
        <taxon>Actinopterygii</taxon>
        <taxon>Neopterygii</taxon>
        <taxon>Teleostei</taxon>
        <taxon>Anguilliformes</taxon>
        <taxon>Anguillidae</taxon>
        <taxon>Anguilla</taxon>
    </lineage>
</organism>
<dbReference type="AlphaFoldDB" id="A0A0E9UI78"/>
<evidence type="ECO:0000313" key="2">
    <source>
        <dbReference type="EMBL" id="JAH64698.1"/>
    </source>
</evidence>
<feature type="region of interest" description="Disordered" evidence="1">
    <location>
        <begin position="1"/>
        <end position="28"/>
    </location>
</feature>
<evidence type="ECO:0000256" key="1">
    <source>
        <dbReference type="SAM" id="MobiDB-lite"/>
    </source>
</evidence>
<accession>A0A0E9UI78</accession>
<reference evidence="2" key="2">
    <citation type="journal article" date="2015" name="Fish Shellfish Immunol.">
        <title>Early steps in the European eel (Anguilla anguilla)-Vibrio vulnificus interaction in the gills: Role of the RtxA13 toxin.</title>
        <authorList>
            <person name="Callol A."/>
            <person name="Pajuelo D."/>
            <person name="Ebbesson L."/>
            <person name="Teles M."/>
            <person name="MacKenzie S."/>
            <person name="Amaro C."/>
        </authorList>
    </citation>
    <scope>NUCLEOTIDE SEQUENCE</scope>
</reference>
<proteinExistence type="predicted"/>